<comment type="caution">
    <text evidence="1">The sequence shown here is derived from an EMBL/GenBank/DDBJ whole genome shotgun (WGS) entry which is preliminary data.</text>
</comment>
<dbReference type="EMBL" id="LLGC01000179">
    <property type="protein sequence ID" value="KQE03589.1"/>
    <property type="molecule type" value="Genomic_DNA"/>
</dbReference>
<accession>A0AAP1FBP0</accession>
<protein>
    <submittedName>
        <fullName evidence="1">Uncharacterized protein</fullName>
    </submittedName>
</protein>
<gene>
    <name evidence="1" type="ORF">APD33_13315</name>
</gene>
<organism evidence="1 2">
    <name type="scientific">Acinetobacter baumannii</name>
    <dbReference type="NCBI Taxonomy" id="470"/>
    <lineage>
        <taxon>Bacteria</taxon>
        <taxon>Pseudomonadati</taxon>
        <taxon>Pseudomonadota</taxon>
        <taxon>Gammaproteobacteria</taxon>
        <taxon>Moraxellales</taxon>
        <taxon>Moraxellaceae</taxon>
        <taxon>Acinetobacter</taxon>
        <taxon>Acinetobacter calcoaceticus/baumannii complex</taxon>
    </lineage>
</organism>
<evidence type="ECO:0000313" key="1">
    <source>
        <dbReference type="EMBL" id="KQE03589.1"/>
    </source>
</evidence>
<dbReference type="AlphaFoldDB" id="A0AAP1FBP0"/>
<proteinExistence type="predicted"/>
<sequence>MNKSVNELYKEHVGLINKVTSNILKRVANMQSAGMQVPIELQDGEDIHNLLFEVFVKTIKGFDEKQNFRFSTYFVKSAYNRINRIIENAVGDRSINTVSFFDLANHHESEPVDAEVFLDVEQENSLEQVDLSNLLSYVQKQLSPLAVALLKQVIHPDQEFEREYEAQYAKREFALQFHSSHYKAMVKPLNLAFIVRCVKRTARNNKELVLIDEAAKEIRKLLSNELM</sequence>
<evidence type="ECO:0000313" key="2">
    <source>
        <dbReference type="Proteomes" id="UP000051449"/>
    </source>
</evidence>
<dbReference type="RefSeq" id="WP_001043708.1">
    <property type="nucleotide sequence ID" value="NZ_CACSGJ010000042.1"/>
</dbReference>
<reference evidence="1 2" key="1">
    <citation type="submission" date="2015-10" db="EMBL/GenBank/DDBJ databases">
        <title>The utility of whole genome sequencing in characterizing Acinetobacter epidemiology and analyzing hospital outbreaks.</title>
        <authorList>
            <person name="Ozer E.A."/>
            <person name="Fitzpatrick M.A."/>
            <person name="Hauser A.R."/>
        </authorList>
    </citation>
    <scope>NUCLEOTIDE SEQUENCE [LARGE SCALE GENOMIC DNA]</scope>
    <source>
        <strain evidence="1 2">ABBL072</strain>
    </source>
</reference>
<name>A0AAP1FBP0_ACIBA</name>
<dbReference type="Proteomes" id="UP000051449">
    <property type="component" value="Unassembled WGS sequence"/>
</dbReference>